<feature type="domain" description="ABC transporter" evidence="4">
    <location>
        <begin position="9"/>
        <end position="255"/>
    </location>
</feature>
<dbReference type="PANTHER" id="PTHR45772">
    <property type="entry name" value="CONSERVED COMPONENT OF ABC TRANSPORTER FOR NATURAL AMINO ACIDS-RELATED"/>
    <property type="match status" value="1"/>
</dbReference>
<keyword evidence="1" id="KW-0813">Transport</keyword>
<sequence length="261" mass="27768">MTVATRELLRLEGLGRRFGGLRALRDIDLGVREGEIMGLIGPNGAGKTTLVSVVSGQIAASEGRVSFGGDDVTGLAAHRRARAGIGRTFQNVRLFAEETVLDNVKTGAYLLGRSGVIEAMLRLPRQRTDEREIGAAAIDALQLVGLADRALAPAGELSTGEQRLAELAKAAAMRPRLLFLDEPAAGLNPTEEARLAETIQTLSTRMTLVVIEHHLDLVMSLCDRVAVLDFGRLICVGTPDEVRSDPGVIAAYLGPDPAREG</sequence>
<dbReference type="GO" id="GO:0016887">
    <property type="term" value="F:ATP hydrolysis activity"/>
    <property type="evidence" value="ECO:0007669"/>
    <property type="project" value="InterPro"/>
</dbReference>
<evidence type="ECO:0000313" key="6">
    <source>
        <dbReference type="Proteomes" id="UP001162834"/>
    </source>
</evidence>
<dbReference type="AlphaFoldDB" id="A0A9E6Y1A3"/>
<proteinExistence type="predicted"/>
<dbReference type="EC" id="3.6.3.-" evidence="5"/>
<keyword evidence="2" id="KW-0547">Nucleotide-binding</keyword>
<name>A0A9E6Y1A3_9ACTN</name>
<reference evidence="5" key="1">
    <citation type="journal article" date="2022" name="Int. J. Syst. Evol. Microbiol.">
        <title>Pseudomonas aegrilactucae sp. nov. and Pseudomonas morbosilactucae sp. nov., pathogens causing bacterial rot of lettuce in Japan.</title>
        <authorList>
            <person name="Sawada H."/>
            <person name="Fujikawa T."/>
            <person name="Satou M."/>
        </authorList>
    </citation>
    <scope>NUCLEOTIDE SEQUENCE</scope>
    <source>
        <strain evidence="5">0166_1</strain>
    </source>
</reference>
<accession>A0A9E6Y1A3</accession>
<dbReference type="GO" id="GO:0005886">
    <property type="term" value="C:plasma membrane"/>
    <property type="evidence" value="ECO:0007669"/>
    <property type="project" value="TreeGrafter"/>
</dbReference>
<evidence type="ECO:0000313" key="5">
    <source>
        <dbReference type="EMBL" id="UGS38224.1"/>
    </source>
</evidence>
<dbReference type="EMBL" id="CP087164">
    <property type="protein sequence ID" value="UGS38224.1"/>
    <property type="molecule type" value="Genomic_DNA"/>
</dbReference>
<evidence type="ECO:0000259" key="4">
    <source>
        <dbReference type="PROSITE" id="PS50893"/>
    </source>
</evidence>
<dbReference type="PANTHER" id="PTHR45772:SF9">
    <property type="entry name" value="CONSERVED COMPONENT OF ABC TRANSPORTER FOR NATURAL AMINO ACIDS"/>
    <property type="match status" value="1"/>
</dbReference>
<dbReference type="InterPro" id="IPR003593">
    <property type="entry name" value="AAA+_ATPase"/>
</dbReference>
<dbReference type="PROSITE" id="PS50893">
    <property type="entry name" value="ABC_TRANSPORTER_2"/>
    <property type="match status" value="1"/>
</dbReference>
<dbReference type="InterPro" id="IPR027417">
    <property type="entry name" value="P-loop_NTPase"/>
</dbReference>
<dbReference type="GO" id="GO:0005524">
    <property type="term" value="F:ATP binding"/>
    <property type="evidence" value="ECO:0007669"/>
    <property type="project" value="UniProtKB-KW"/>
</dbReference>
<evidence type="ECO:0000256" key="1">
    <source>
        <dbReference type="ARBA" id="ARBA00022448"/>
    </source>
</evidence>
<dbReference type="RefSeq" id="WP_259312254.1">
    <property type="nucleotide sequence ID" value="NZ_CP087164.1"/>
</dbReference>
<dbReference type="SUPFAM" id="SSF52540">
    <property type="entry name" value="P-loop containing nucleoside triphosphate hydrolases"/>
    <property type="match status" value="1"/>
</dbReference>
<keyword evidence="3 5" id="KW-0067">ATP-binding</keyword>
<keyword evidence="6" id="KW-1185">Reference proteome</keyword>
<dbReference type="Pfam" id="PF12399">
    <property type="entry name" value="BCA_ABC_TP_C"/>
    <property type="match status" value="1"/>
</dbReference>
<evidence type="ECO:0000256" key="2">
    <source>
        <dbReference type="ARBA" id="ARBA00022741"/>
    </source>
</evidence>
<dbReference type="CDD" id="cd03219">
    <property type="entry name" value="ABC_Mj1267_LivG_branched"/>
    <property type="match status" value="1"/>
</dbReference>
<dbReference type="InterPro" id="IPR032823">
    <property type="entry name" value="BCA_ABC_TP_C"/>
</dbReference>
<keyword evidence="5" id="KW-0378">Hydrolase</keyword>
<dbReference type="FunFam" id="3.40.50.300:FF:000421">
    <property type="entry name" value="Branched-chain amino acid ABC transporter ATP-binding protein"/>
    <property type="match status" value="1"/>
</dbReference>
<dbReference type="Pfam" id="PF00005">
    <property type="entry name" value="ABC_tran"/>
    <property type="match status" value="1"/>
</dbReference>
<dbReference type="SMART" id="SM00382">
    <property type="entry name" value="AAA"/>
    <property type="match status" value="1"/>
</dbReference>
<dbReference type="Gene3D" id="3.40.50.300">
    <property type="entry name" value="P-loop containing nucleotide triphosphate hydrolases"/>
    <property type="match status" value="1"/>
</dbReference>
<dbReference type="KEGG" id="sbae:DSM104329_04648"/>
<evidence type="ECO:0000256" key="3">
    <source>
        <dbReference type="ARBA" id="ARBA00022840"/>
    </source>
</evidence>
<organism evidence="5 6">
    <name type="scientific">Capillimicrobium parvum</name>
    <dbReference type="NCBI Taxonomy" id="2884022"/>
    <lineage>
        <taxon>Bacteria</taxon>
        <taxon>Bacillati</taxon>
        <taxon>Actinomycetota</taxon>
        <taxon>Thermoleophilia</taxon>
        <taxon>Solirubrobacterales</taxon>
        <taxon>Capillimicrobiaceae</taxon>
        <taxon>Capillimicrobium</taxon>
    </lineage>
</organism>
<dbReference type="InterPro" id="IPR051120">
    <property type="entry name" value="ABC_AA/LPS_Transport"/>
</dbReference>
<protein>
    <submittedName>
        <fullName evidence="5">Lipopolysaccharide export system ATP-binding protein LptB</fullName>
        <ecNumber evidence="5">3.6.3.-</ecNumber>
    </submittedName>
</protein>
<dbReference type="InterPro" id="IPR003439">
    <property type="entry name" value="ABC_transporter-like_ATP-bd"/>
</dbReference>
<dbReference type="Proteomes" id="UP001162834">
    <property type="component" value="Chromosome"/>
</dbReference>
<gene>
    <name evidence="5" type="primary">lptB_6</name>
    <name evidence="5" type="ORF">DSM104329_04648</name>
</gene>